<dbReference type="InterPro" id="IPR043519">
    <property type="entry name" value="NT_sf"/>
</dbReference>
<dbReference type="EMBL" id="FXAW01000005">
    <property type="protein sequence ID" value="SMG37651.1"/>
    <property type="molecule type" value="Genomic_DNA"/>
</dbReference>
<gene>
    <name evidence="1" type="ORF">SAMN05661096_02470</name>
</gene>
<sequence>MKRELKDLSKEEWDKLFPIALHPHDPKWPLIYKDEKDQIVNRLGNSILKIEHVGSTAIPAIKAKSYIDISIEILVEHLFNEEIIQSLEKLGYTFFRQEGKDLDYMVFVKGYNLNGEIEQVFHIHMYPSGHELLHQITFRDYLIANPERAKQYENLKTQLADQHKNDRVGYRVAKDNFILETLDLAKKL</sequence>
<dbReference type="OrthoDB" id="9799092at2"/>
<name>A0A1X7K9C0_9BACT</name>
<dbReference type="SUPFAM" id="SSF81301">
    <property type="entry name" value="Nucleotidyltransferase"/>
    <property type="match status" value="1"/>
</dbReference>
<dbReference type="Pfam" id="PF04229">
    <property type="entry name" value="GrpB"/>
    <property type="match status" value="1"/>
</dbReference>
<reference evidence="2" key="1">
    <citation type="submission" date="2017-04" db="EMBL/GenBank/DDBJ databases">
        <authorList>
            <person name="Varghese N."/>
            <person name="Submissions S."/>
        </authorList>
    </citation>
    <scope>NUCLEOTIDE SEQUENCE [LARGE SCALE GENOMIC DNA]</scope>
    <source>
        <strain evidence="2">DSM 4125</strain>
    </source>
</reference>
<protein>
    <submittedName>
        <fullName evidence="1">GrpB domain, predicted nucleotidyltransferase, UPF0157 family</fullName>
    </submittedName>
</protein>
<keyword evidence="1" id="KW-0808">Transferase</keyword>
<keyword evidence="2" id="KW-1185">Reference proteome</keyword>
<evidence type="ECO:0000313" key="1">
    <source>
        <dbReference type="EMBL" id="SMG37651.1"/>
    </source>
</evidence>
<dbReference type="Proteomes" id="UP000193804">
    <property type="component" value="Unassembled WGS sequence"/>
</dbReference>
<dbReference type="GO" id="GO:0016740">
    <property type="term" value="F:transferase activity"/>
    <property type="evidence" value="ECO:0007669"/>
    <property type="project" value="UniProtKB-KW"/>
</dbReference>
<dbReference type="RefSeq" id="WP_085517609.1">
    <property type="nucleotide sequence ID" value="NZ_FXAW01000005.1"/>
</dbReference>
<dbReference type="InterPro" id="IPR007344">
    <property type="entry name" value="GrpB/CoaE"/>
</dbReference>
<organism evidence="1 2">
    <name type="scientific">Marivirga sericea</name>
    <dbReference type="NCBI Taxonomy" id="1028"/>
    <lineage>
        <taxon>Bacteria</taxon>
        <taxon>Pseudomonadati</taxon>
        <taxon>Bacteroidota</taxon>
        <taxon>Cytophagia</taxon>
        <taxon>Cytophagales</taxon>
        <taxon>Marivirgaceae</taxon>
        <taxon>Marivirga</taxon>
    </lineage>
</organism>
<proteinExistence type="predicted"/>
<dbReference type="PANTHER" id="PTHR34822:SF1">
    <property type="entry name" value="GRPB FAMILY PROTEIN"/>
    <property type="match status" value="1"/>
</dbReference>
<dbReference type="PANTHER" id="PTHR34822">
    <property type="entry name" value="GRPB DOMAIN PROTEIN (AFU_ORTHOLOGUE AFUA_1G01530)"/>
    <property type="match status" value="1"/>
</dbReference>
<accession>A0A1X7K9C0</accession>
<dbReference type="AlphaFoldDB" id="A0A1X7K9C0"/>
<dbReference type="STRING" id="1028.SAMN05661096_02470"/>
<evidence type="ECO:0000313" key="2">
    <source>
        <dbReference type="Proteomes" id="UP000193804"/>
    </source>
</evidence>
<dbReference type="Gene3D" id="3.30.460.10">
    <property type="entry name" value="Beta Polymerase, domain 2"/>
    <property type="match status" value="1"/>
</dbReference>